<dbReference type="VEuPathDB" id="VectorBase:HLOH_046004"/>
<dbReference type="EMBL" id="JABSTR010000008">
    <property type="protein sequence ID" value="KAH9376971.1"/>
    <property type="molecule type" value="Genomic_DNA"/>
</dbReference>
<accession>A0A9J6GNL2</accession>
<reference evidence="1 2" key="1">
    <citation type="journal article" date="2020" name="Cell">
        <title>Large-Scale Comparative Analyses of Tick Genomes Elucidate Their Genetic Diversity and Vector Capacities.</title>
        <authorList>
            <consortium name="Tick Genome and Microbiome Consortium (TIGMIC)"/>
            <person name="Jia N."/>
            <person name="Wang J."/>
            <person name="Shi W."/>
            <person name="Du L."/>
            <person name="Sun Y."/>
            <person name="Zhan W."/>
            <person name="Jiang J.F."/>
            <person name="Wang Q."/>
            <person name="Zhang B."/>
            <person name="Ji P."/>
            <person name="Bell-Sakyi L."/>
            <person name="Cui X.M."/>
            <person name="Yuan T.T."/>
            <person name="Jiang B.G."/>
            <person name="Yang W.F."/>
            <person name="Lam T.T."/>
            <person name="Chang Q.C."/>
            <person name="Ding S.J."/>
            <person name="Wang X.J."/>
            <person name="Zhu J.G."/>
            <person name="Ruan X.D."/>
            <person name="Zhao L."/>
            <person name="Wei J.T."/>
            <person name="Ye R.Z."/>
            <person name="Que T.C."/>
            <person name="Du C.H."/>
            <person name="Zhou Y.H."/>
            <person name="Cheng J.X."/>
            <person name="Dai P.F."/>
            <person name="Guo W.B."/>
            <person name="Han X.H."/>
            <person name="Huang E.J."/>
            <person name="Li L.F."/>
            <person name="Wei W."/>
            <person name="Gao Y.C."/>
            <person name="Liu J.Z."/>
            <person name="Shao H.Z."/>
            <person name="Wang X."/>
            <person name="Wang C.C."/>
            <person name="Yang T.C."/>
            <person name="Huo Q.B."/>
            <person name="Li W."/>
            <person name="Chen H.Y."/>
            <person name="Chen S.E."/>
            <person name="Zhou L.G."/>
            <person name="Ni X.B."/>
            <person name="Tian J.H."/>
            <person name="Sheng Y."/>
            <person name="Liu T."/>
            <person name="Pan Y.S."/>
            <person name="Xia L.Y."/>
            <person name="Li J."/>
            <person name="Zhao F."/>
            <person name="Cao W.C."/>
        </authorList>
    </citation>
    <scope>NUCLEOTIDE SEQUENCE [LARGE SCALE GENOMIC DNA]</scope>
    <source>
        <strain evidence="1">HaeL-2018</strain>
    </source>
</reference>
<evidence type="ECO:0000313" key="2">
    <source>
        <dbReference type="Proteomes" id="UP000821853"/>
    </source>
</evidence>
<keyword evidence="2" id="KW-1185">Reference proteome</keyword>
<comment type="caution">
    <text evidence="1">The sequence shown here is derived from an EMBL/GenBank/DDBJ whole genome shotgun (WGS) entry which is preliminary data.</text>
</comment>
<protein>
    <submittedName>
        <fullName evidence="1">Uncharacterized protein</fullName>
    </submittedName>
</protein>
<dbReference type="Proteomes" id="UP000821853">
    <property type="component" value="Unassembled WGS sequence"/>
</dbReference>
<proteinExistence type="predicted"/>
<evidence type="ECO:0000313" key="1">
    <source>
        <dbReference type="EMBL" id="KAH9376971.1"/>
    </source>
</evidence>
<dbReference type="AlphaFoldDB" id="A0A9J6GNL2"/>
<sequence length="103" mass="11368">MQSLSDEMEEYHGVLRYDKYTGSPKALANFMIAVGSCPVGTVYENKRDAHCASAPLDMAEAYLMLKQLKGAKVSPSCLRHSEIRPGHYGSGDIRVRGWAAGRY</sequence>
<organism evidence="1 2">
    <name type="scientific">Haemaphysalis longicornis</name>
    <name type="common">Bush tick</name>
    <dbReference type="NCBI Taxonomy" id="44386"/>
    <lineage>
        <taxon>Eukaryota</taxon>
        <taxon>Metazoa</taxon>
        <taxon>Ecdysozoa</taxon>
        <taxon>Arthropoda</taxon>
        <taxon>Chelicerata</taxon>
        <taxon>Arachnida</taxon>
        <taxon>Acari</taxon>
        <taxon>Parasitiformes</taxon>
        <taxon>Ixodida</taxon>
        <taxon>Ixodoidea</taxon>
        <taxon>Ixodidae</taxon>
        <taxon>Haemaphysalinae</taxon>
        <taxon>Haemaphysalis</taxon>
    </lineage>
</organism>
<gene>
    <name evidence="1" type="ORF">HPB48_007989</name>
</gene>
<name>A0A9J6GNL2_HAELO</name>